<gene>
    <name evidence="1" type="ORF">METZ01_LOCUS105443</name>
</gene>
<accession>A0A381WJF2</accession>
<dbReference type="AlphaFoldDB" id="A0A381WJF2"/>
<name>A0A381WJF2_9ZZZZ</name>
<protein>
    <submittedName>
        <fullName evidence="1">Uncharacterized protein</fullName>
    </submittedName>
</protein>
<evidence type="ECO:0000313" key="1">
    <source>
        <dbReference type="EMBL" id="SVA52589.1"/>
    </source>
</evidence>
<sequence>MAIRDLERGSGRNRTSDTRIFSPLLYQLSYRATKGLGYLRKAGQNYRSPSAKTKRFMASFW</sequence>
<organism evidence="1">
    <name type="scientific">marine metagenome</name>
    <dbReference type="NCBI Taxonomy" id="408172"/>
    <lineage>
        <taxon>unclassified sequences</taxon>
        <taxon>metagenomes</taxon>
        <taxon>ecological metagenomes</taxon>
    </lineage>
</organism>
<reference evidence="1" key="1">
    <citation type="submission" date="2018-05" db="EMBL/GenBank/DDBJ databases">
        <authorList>
            <person name="Lanie J.A."/>
            <person name="Ng W.-L."/>
            <person name="Kazmierczak K.M."/>
            <person name="Andrzejewski T.M."/>
            <person name="Davidsen T.M."/>
            <person name="Wayne K.J."/>
            <person name="Tettelin H."/>
            <person name="Glass J.I."/>
            <person name="Rusch D."/>
            <person name="Podicherti R."/>
            <person name="Tsui H.-C.T."/>
            <person name="Winkler M.E."/>
        </authorList>
    </citation>
    <scope>NUCLEOTIDE SEQUENCE</scope>
</reference>
<proteinExistence type="predicted"/>
<dbReference type="AntiFam" id="ANF00012">
    <property type="entry name" value="tRNA translation"/>
</dbReference>
<dbReference type="EMBL" id="UINC01011987">
    <property type="protein sequence ID" value="SVA52589.1"/>
    <property type="molecule type" value="Genomic_DNA"/>
</dbReference>